<proteinExistence type="predicted"/>
<gene>
    <name evidence="2" type="ORF">RF55_25453</name>
</gene>
<evidence type="ECO:0000313" key="2">
    <source>
        <dbReference type="EMBL" id="KMQ81718.1"/>
    </source>
</evidence>
<keyword evidence="1" id="KW-0812">Transmembrane</keyword>
<keyword evidence="1" id="KW-1133">Transmembrane helix</keyword>
<name>A0A0J7JTV7_LASNI</name>
<dbReference type="AlphaFoldDB" id="A0A0J7JTV7"/>
<keyword evidence="3" id="KW-1185">Reference proteome</keyword>
<keyword evidence="1" id="KW-0472">Membrane</keyword>
<dbReference type="EMBL" id="LBMM01032426">
    <property type="protein sequence ID" value="KMQ81718.1"/>
    <property type="molecule type" value="Genomic_DNA"/>
</dbReference>
<comment type="caution">
    <text evidence="2">The sequence shown here is derived from an EMBL/GenBank/DDBJ whole genome shotgun (WGS) entry which is preliminary data.</text>
</comment>
<feature type="transmembrane region" description="Helical" evidence="1">
    <location>
        <begin position="88"/>
        <end position="108"/>
    </location>
</feature>
<protein>
    <submittedName>
        <fullName evidence="2">Iron-uptake system-binding protein</fullName>
    </submittedName>
</protein>
<dbReference type="Proteomes" id="UP000036403">
    <property type="component" value="Unassembled WGS sequence"/>
</dbReference>
<sequence>MPIPKHLHLELLKLLQKSKSKKDLLKKCPNSVIKAVCECALNVLKGTVPISSHQKRKLSPYKQTLRQLAKKKVPLFKKRKLLVQKGEGFLSFILPAAISLLGSLFNGAR</sequence>
<reference evidence="2 3" key="1">
    <citation type="submission" date="2015-04" db="EMBL/GenBank/DDBJ databases">
        <title>Lasius niger genome sequencing.</title>
        <authorList>
            <person name="Konorov E.A."/>
            <person name="Nikitin M.A."/>
            <person name="Kirill M.V."/>
            <person name="Chang P."/>
        </authorList>
    </citation>
    <scope>NUCLEOTIDE SEQUENCE [LARGE SCALE GENOMIC DNA]</scope>
    <source>
        <tissue evidence="2">Whole</tissue>
    </source>
</reference>
<dbReference type="OrthoDB" id="6417614at2759"/>
<dbReference type="PaxDb" id="67767-A0A0J7JTV7"/>
<evidence type="ECO:0000256" key="1">
    <source>
        <dbReference type="SAM" id="Phobius"/>
    </source>
</evidence>
<evidence type="ECO:0000313" key="3">
    <source>
        <dbReference type="Proteomes" id="UP000036403"/>
    </source>
</evidence>
<organism evidence="2 3">
    <name type="scientific">Lasius niger</name>
    <name type="common">Black garden ant</name>
    <dbReference type="NCBI Taxonomy" id="67767"/>
    <lineage>
        <taxon>Eukaryota</taxon>
        <taxon>Metazoa</taxon>
        <taxon>Ecdysozoa</taxon>
        <taxon>Arthropoda</taxon>
        <taxon>Hexapoda</taxon>
        <taxon>Insecta</taxon>
        <taxon>Pterygota</taxon>
        <taxon>Neoptera</taxon>
        <taxon>Endopterygota</taxon>
        <taxon>Hymenoptera</taxon>
        <taxon>Apocrita</taxon>
        <taxon>Aculeata</taxon>
        <taxon>Formicoidea</taxon>
        <taxon>Formicidae</taxon>
        <taxon>Formicinae</taxon>
        <taxon>Lasius</taxon>
        <taxon>Lasius</taxon>
    </lineage>
</organism>
<accession>A0A0J7JTV7</accession>